<evidence type="ECO:0000313" key="2">
    <source>
        <dbReference type="EMBL" id="ALX47805.1"/>
    </source>
</evidence>
<dbReference type="PANTHER" id="PTHR42720">
    <property type="entry name" value="GLYCEROL-3-PHOSPHATE DEHYDROGENASE"/>
    <property type="match status" value="1"/>
</dbReference>
<dbReference type="KEGG" id="lao:AOX59_03835"/>
<accession>A0A0U4FBC9</accession>
<dbReference type="AlphaFoldDB" id="A0A0U4FBC9"/>
<dbReference type="InterPro" id="IPR052745">
    <property type="entry name" value="G3P_Oxidase/Oxidoreductase"/>
</dbReference>
<dbReference type="PANTHER" id="PTHR42720:SF1">
    <property type="entry name" value="GLYCEROL 3-PHOSPHATE OXIDASE"/>
    <property type="match status" value="1"/>
</dbReference>
<reference evidence="2 3" key="1">
    <citation type="submission" date="2016-01" db="EMBL/GenBank/DDBJ databases">
        <title>Complete genome sequence of strain Lentibacillus amyloliquefaciens LAM0015T isolated from saline sediment.</title>
        <authorList>
            <person name="Wang J.-L."/>
            <person name="He M.-X."/>
        </authorList>
    </citation>
    <scope>NUCLEOTIDE SEQUENCE [LARGE SCALE GENOMIC DNA]</scope>
    <source>
        <strain evidence="2 3">LAM0015</strain>
    </source>
</reference>
<dbReference type="STRING" id="1472767.AOX59_03835"/>
<organism evidence="2 3">
    <name type="scientific">Lentibacillus amyloliquefaciens</name>
    <dbReference type="NCBI Taxonomy" id="1472767"/>
    <lineage>
        <taxon>Bacteria</taxon>
        <taxon>Bacillati</taxon>
        <taxon>Bacillota</taxon>
        <taxon>Bacilli</taxon>
        <taxon>Bacillales</taxon>
        <taxon>Bacillaceae</taxon>
        <taxon>Lentibacillus</taxon>
    </lineage>
</organism>
<sequence>MDKSTIVCRCEEINIDEIESAINLGAHTFNDIKRLTRCGMGPCQAKCCMNLVRQIISDKTGHPLSEIKPPRMRMPLSVTRMGALAGTRASSVASVFGESAEEGETVHEEKL</sequence>
<proteinExistence type="predicted"/>
<evidence type="ECO:0000259" key="1">
    <source>
        <dbReference type="Pfam" id="PF04324"/>
    </source>
</evidence>
<dbReference type="InterPro" id="IPR007419">
    <property type="entry name" value="BFD-like_2Fe2S-bd_dom"/>
</dbReference>
<dbReference type="Proteomes" id="UP000050331">
    <property type="component" value="Chromosome"/>
</dbReference>
<feature type="domain" description="BFD-like [2Fe-2S]-binding" evidence="1">
    <location>
        <begin position="6"/>
        <end position="57"/>
    </location>
</feature>
<protein>
    <recommendedName>
        <fullName evidence="1">BFD-like [2Fe-2S]-binding domain-containing protein</fullName>
    </recommendedName>
</protein>
<name>A0A0U4FBC9_9BACI</name>
<dbReference type="RefSeq" id="WP_068442069.1">
    <property type="nucleotide sequence ID" value="NZ_CP013862.1"/>
</dbReference>
<evidence type="ECO:0000313" key="3">
    <source>
        <dbReference type="Proteomes" id="UP000050331"/>
    </source>
</evidence>
<keyword evidence="3" id="KW-1185">Reference proteome</keyword>
<dbReference type="OrthoDB" id="9801699at2"/>
<dbReference type="CDD" id="cd19946">
    <property type="entry name" value="GlpA-like_Fer2_BFD-like"/>
    <property type="match status" value="1"/>
</dbReference>
<dbReference type="Gene3D" id="1.10.10.1100">
    <property type="entry name" value="BFD-like [2Fe-2S]-binding domain"/>
    <property type="match status" value="1"/>
</dbReference>
<dbReference type="InterPro" id="IPR041854">
    <property type="entry name" value="BFD-like_2Fe2S-bd_dom_sf"/>
</dbReference>
<dbReference type="EMBL" id="CP013862">
    <property type="protein sequence ID" value="ALX47805.1"/>
    <property type="molecule type" value="Genomic_DNA"/>
</dbReference>
<gene>
    <name evidence="2" type="ORF">AOX59_03835</name>
</gene>
<dbReference type="Pfam" id="PF04324">
    <property type="entry name" value="Fer2_BFD"/>
    <property type="match status" value="1"/>
</dbReference>